<evidence type="ECO:0000256" key="1">
    <source>
        <dbReference type="SAM" id="Coils"/>
    </source>
</evidence>
<feature type="region of interest" description="Disordered" evidence="2">
    <location>
        <begin position="58"/>
        <end position="85"/>
    </location>
</feature>
<feature type="compositionally biased region" description="Polar residues" evidence="2">
    <location>
        <begin position="58"/>
        <end position="68"/>
    </location>
</feature>
<keyword evidence="1" id="KW-0175">Coiled coil</keyword>
<gene>
    <name evidence="3" type="ORF">BO97DRAFT_345084</name>
</gene>
<dbReference type="GeneID" id="37196051"/>
<feature type="region of interest" description="Disordered" evidence="2">
    <location>
        <begin position="343"/>
        <end position="362"/>
    </location>
</feature>
<reference evidence="3 4" key="1">
    <citation type="submission" date="2018-02" db="EMBL/GenBank/DDBJ databases">
        <title>The genomes of Aspergillus section Nigri reveals drivers in fungal speciation.</title>
        <authorList>
            <consortium name="DOE Joint Genome Institute"/>
            <person name="Vesth T.C."/>
            <person name="Nybo J."/>
            <person name="Theobald S."/>
            <person name="Brandl J."/>
            <person name="Frisvad J.C."/>
            <person name="Nielsen K.F."/>
            <person name="Lyhne E.K."/>
            <person name="Kogle M.E."/>
            <person name="Kuo A."/>
            <person name="Riley R."/>
            <person name="Clum A."/>
            <person name="Nolan M."/>
            <person name="Lipzen A."/>
            <person name="Salamov A."/>
            <person name="Henrissat B."/>
            <person name="Wiebenga A."/>
            <person name="De vries R.P."/>
            <person name="Grigoriev I.V."/>
            <person name="Mortensen U.H."/>
            <person name="Andersen M.R."/>
            <person name="Baker S.E."/>
        </authorList>
    </citation>
    <scope>NUCLEOTIDE SEQUENCE [LARGE SCALE GENOMIC DNA]</scope>
    <source>
        <strain evidence="3 4">CBS 101889</strain>
    </source>
</reference>
<evidence type="ECO:0000313" key="4">
    <source>
        <dbReference type="Proteomes" id="UP000248961"/>
    </source>
</evidence>
<keyword evidence="4" id="KW-1185">Reference proteome</keyword>
<proteinExistence type="predicted"/>
<sequence>MDYAEIDESEYRRQVLLLPSEEAEIARQQELLDEARRLNVPGVELVASLTASMDLSSFSPINSSTRSSTEPERNSGYDITPSHEGPSIDVLGSSLSEFTVSSEPIHGGSVRSIASLSTRPTSYSSCEGVSRLIPGIDTNLLAGAPGNRHSMISMIPSHKKERRKSTLKSAMEKIHFRRKRSPSGVLLPPAAQTQIAIAKGDKGIEQVLVDAQQSGSRKSRSSGDGNGMLRIEIPAFDQEALQRSQSDMQLRQMRERHVMELNRHKIFQANFMLRLRQTQQSVVADRLAVNKSLEAEKREKNLNDAARMEERQLTIEMDQMREFERAKNSSLTRIKHMEGYLKNLNSSPPPSPGGKGSETTPVRTYTTRQKEQLLQEYHNQKSMDQLHEAKIKVLRERQEVRLQEAVARMARELDEMIDKHALDFARILQNHQEEERSLLQTFDKLMARLMCRWNLEEAILRTKLEAQHGKPFGPLPPISPSLNDPNWETHDSAICVEEQTGAASA</sequence>
<dbReference type="OrthoDB" id="9977870at2759"/>
<protein>
    <submittedName>
        <fullName evidence="3">Uncharacterized protein</fullName>
    </submittedName>
</protein>
<dbReference type="VEuPathDB" id="FungiDB:BO97DRAFT_345084"/>
<accession>A0A395HXS6</accession>
<dbReference type="STRING" id="1450537.A0A395HXS6"/>
<dbReference type="RefSeq" id="XP_025551347.1">
    <property type="nucleotide sequence ID" value="XM_025691762.1"/>
</dbReference>
<feature type="coiled-coil region" evidence="1">
    <location>
        <begin position="395"/>
        <end position="448"/>
    </location>
</feature>
<evidence type="ECO:0000313" key="3">
    <source>
        <dbReference type="EMBL" id="RAL12193.1"/>
    </source>
</evidence>
<dbReference type="AlphaFoldDB" id="A0A395HXS6"/>
<dbReference type="Proteomes" id="UP000248961">
    <property type="component" value="Unassembled WGS sequence"/>
</dbReference>
<dbReference type="EMBL" id="KZ824284">
    <property type="protein sequence ID" value="RAL12193.1"/>
    <property type="molecule type" value="Genomic_DNA"/>
</dbReference>
<name>A0A395HXS6_ASPHC</name>
<organism evidence="3 4">
    <name type="scientific">Aspergillus homomorphus (strain CBS 101889)</name>
    <dbReference type="NCBI Taxonomy" id="1450537"/>
    <lineage>
        <taxon>Eukaryota</taxon>
        <taxon>Fungi</taxon>
        <taxon>Dikarya</taxon>
        <taxon>Ascomycota</taxon>
        <taxon>Pezizomycotina</taxon>
        <taxon>Eurotiomycetes</taxon>
        <taxon>Eurotiomycetidae</taxon>
        <taxon>Eurotiales</taxon>
        <taxon>Aspergillaceae</taxon>
        <taxon>Aspergillus</taxon>
        <taxon>Aspergillus subgen. Circumdati</taxon>
    </lineage>
</organism>
<evidence type="ECO:0000256" key="2">
    <source>
        <dbReference type="SAM" id="MobiDB-lite"/>
    </source>
</evidence>